<protein>
    <submittedName>
        <fullName evidence="3">ABC-type nitrate/sulfonate/bicarbonate transport system substrate-binding protein</fullName>
    </submittedName>
</protein>
<feature type="domain" description="SsuA/THI5-like" evidence="2">
    <location>
        <begin position="47"/>
        <end position="250"/>
    </location>
</feature>
<evidence type="ECO:0000313" key="4">
    <source>
        <dbReference type="Proteomes" id="UP000248311"/>
    </source>
</evidence>
<dbReference type="Pfam" id="PF09084">
    <property type="entry name" value="NMT1"/>
    <property type="match status" value="1"/>
</dbReference>
<name>A0A318SVA1_9RHOB</name>
<dbReference type="GO" id="GO:0009228">
    <property type="term" value="P:thiamine biosynthetic process"/>
    <property type="evidence" value="ECO:0007669"/>
    <property type="project" value="InterPro"/>
</dbReference>
<gene>
    <name evidence="3" type="ORF">DFP88_1018</name>
</gene>
<evidence type="ECO:0000259" key="2">
    <source>
        <dbReference type="Pfam" id="PF09084"/>
    </source>
</evidence>
<sequence>MRSTLTTLLALAAAPLAAPALAQETEITFTLPHANIAVGEEVFLVAVPQAMGWFEEEGLDVTVTTIGGSAPAGQLLVAGQADISAMLAEAVLAVREQGGDTRAFWSLKENNGFMVGVPPGSEIGAVSDLSGKTVGFAAVGSGSDMMVREQLRLDGADPTYSGVSVGMGPGVRTAVENGQVDALVLWDAIYGMMENQGLELEYYDIPLQDEIAGYALVSTDEFMAENPEAVEGFCRAGAKGLAFTLAEPELAIGMFFDAYPSAQPAGVSREEAVADGVNILTMWLDRAMKGADPESAELGRESPERWAYTAELYQQFGQLTGAAAPEDGYTNDFIAACNDFDRAAVIEQAQAMAVEQG</sequence>
<proteinExistence type="predicted"/>
<accession>A0A318SVA1</accession>
<feature type="signal peptide" evidence="1">
    <location>
        <begin position="1"/>
        <end position="22"/>
    </location>
</feature>
<dbReference type="AlphaFoldDB" id="A0A318SVA1"/>
<dbReference type="OrthoDB" id="6522570at2"/>
<feature type="chain" id="PRO_5016364142" evidence="1">
    <location>
        <begin position="23"/>
        <end position="357"/>
    </location>
</feature>
<organism evidence="3 4">
    <name type="scientific">Pseudoroseicyclus aestuarii</name>
    <dbReference type="NCBI Taxonomy" id="1795041"/>
    <lineage>
        <taxon>Bacteria</taxon>
        <taxon>Pseudomonadati</taxon>
        <taxon>Pseudomonadota</taxon>
        <taxon>Alphaproteobacteria</taxon>
        <taxon>Rhodobacterales</taxon>
        <taxon>Paracoccaceae</taxon>
        <taxon>Pseudoroseicyclus</taxon>
    </lineage>
</organism>
<dbReference type="PANTHER" id="PTHR31528:SF15">
    <property type="entry name" value="RIBOFLAVIN-BINDING PROTEIN RIBY"/>
    <property type="match status" value="1"/>
</dbReference>
<dbReference type="InterPro" id="IPR015168">
    <property type="entry name" value="SsuA/THI5"/>
</dbReference>
<evidence type="ECO:0000256" key="1">
    <source>
        <dbReference type="SAM" id="SignalP"/>
    </source>
</evidence>
<comment type="caution">
    <text evidence="3">The sequence shown here is derived from an EMBL/GenBank/DDBJ whole genome shotgun (WGS) entry which is preliminary data.</text>
</comment>
<dbReference type="EMBL" id="QJTE01000001">
    <property type="protein sequence ID" value="PYE85345.1"/>
    <property type="molecule type" value="Genomic_DNA"/>
</dbReference>
<reference evidence="3 4" key="1">
    <citation type="submission" date="2018-06" db="EMBL/GenBank/DDBJ databases">
        <title>Genomic Encyclopedia of Type Strains, Phase III (KMG-III): the genomes of soil and plant-associated and newly described type strains.</title>
        <authorList>
            <person name="Whitman W."/>
        </authorList>
    </citation>
    <scope>NUCLEOTIDE SEQUENCE [LARGE SCALE GENOMIC DNA]</scope>
    <source>
        <strain evidence="3 4">CECT 9025</strain>
    </source>
</reference>
<dbReference type="PANTHER" id="PTHR31528">
    <property type="entry name" value="4-AMINO-5-HYDROXYMETHYL-2-METHYLPYRIMIDINE PHOSPHATE SYNTHASE THI11-RELATED"/>
    <property type="match status" value="1"/>
</dbReference>
<dbReference type="Gene3D" id="3.40.190.10">
    <property type="entry name" value="Periplasmic binding protein-like II"/>
    <property type="match status" value="2"/>
</dbReference>
<dbReference type="RefSeq" id="WP_110812419.1">
    <property type="nucleotide sequence ID" value="NZ_QJTE01000001.1"/>
</dbReference>
<dbReference type="InterPro" id="IPR027939">
    <property type="entry name" value="NMT1/THI5"/>
</dbReference>
<keyword evidence="4" id="KW-1185">Reference proteome</keyword>
<dbReference type="SUPFAM" id="SSF53850">
    <property type="entry name" value="Periplasmic binding protein-like II"/>
    <property type="match status" value="1"/>
</dbReference>
<evidence type="ECO:0000313" key="3">
    <source>
        <dbReference type="EMBL" id="PYE85345.1"/>
    </source>
</evidence>
<dbReference type="Proteomes" id="UP000248311">
    <property type="component" value="Unassembled WGS sequence"/>
</dbReference>
<keyword evidence="1" id="KW-0732">Signal</keyword>